<dbReference type="Pfam" id="PF13450">
    <property type="entry name" value="NAD_binding_8"/>
    <property type="match status" value="1"/>
</dbReference>
<organism evidence="1 2">
    <name type="scientific">Rhodococcus spelaei</name>
    <dbReference type="NCBI Taxonomy" id="2546320"/>
    <lineage>
        <taxon>Bacteria</taxon>
        <taxon>Bacillati</taxon>
        <taxon>Actinomycetota</taxon>
        <taxon>Actinomycetes</taxon>
        <taxon>Mycobacteriales</taxon>
        <taxon>Nocardiaceae</taxon>
        <taxon>Rhodococcus</taxon>
    </lineage>
</organism>
<dbReference type="InterPro" id="IPR036188">
    <property type="entry name" value="FAD/NAD-bd_sf"/>
</dbReference>
<keyword evidence="2" id="KW-1185">Reference proteome</keyword>
<dbReference type="OrthoDB" id="9773233at2"/>
<evidence type="ECO:0000313" key="1">
    <source>
        <dbReference type="EMBL" id="TQF73475.1"/>
    </source>
</evidence>
<evidence type="ECO:0000313" key="2">
    <source>
        <dbReference type="Proteomes" id="UP000316256"/>
    </source>
</evidence>
<evidence type="ECO:0008006" key="3">
    <source>
        <dbReference type="Google" id="ProtNLM"/>
    </source>
</evidence>
<gene>
    <name evidence="1" type="ORF">FK531_08250</name>
</gene>
<comment type="caution">
    <text evidence="1">The sequence shown here is derived from an EMBL/GenBank/DDBJ whole genome shotgun (WGS) entry which is preliminary data.</text>
</comment>
<dbReference type="Proteomes" id="UP000316256">
    <property type="component" value="Unassembled WGS sequence"/>
</dbReference>
<reference evidence="1 2" key="1">
    <citation type="submission" date="2019-06" db="EMBL/GenBank/DDBJ databases">
        <title>Rhodococcus spaelei sp. nov., isolated from a cave.</title>
        <authorList>
            <person name="Lee S.D."/>
        </authorList>
    </citation>
    <scope>NUCLEOTIDE SEQUENCE [LARGE SCALE GENOMIC DNA]</scope>
    <source>
        <strain evidence="1 2">C9-5</strain>
    </source>
</reference>
<name>A0A541BMC6_9NOCA</name>
<dbReference type="SUPFAM" id="SSF51905">
    <property type="entry name" value="FAD/NAD(P)-binding domain"/>
    <property type="match status" value="1"/>
</dbReference>
<dbReference type="AlphaFoldDB" id="A0A541BMC6"/>
<dbReference type="RefSeq" id="WP_142097515.1">
    <property type="nucleotide sequence ID" value="NZ_VIGH01000003.1"/>
</dbReference>
<protein>
    <recommendedName>
        <fullName evidence="3">NAD(P)/FAD-dependent oxidoreductase</fullName>
    </recommendedName>
</protein>
<sequence>MSVRTLEADYLVIGAGATGMAFTDTLVTETGARVVIVDRRSAPGGHWNDAYSFVRLHQPSRYYGVNSMPLGREAVETSGPEAGMYERATGAEIRAYYERVMYGSLIPTGRVRYFPQCDYLGDRRIVSRVSGATFDVTVRTNVVDARYLSPSIPVDTPPPFEIGEGAVAIPVNQLAHITAKPERFVIVGAGKTAMDACVWLLERGVDPGEIQWIKPREAWLLGRSYAQPGELVGRMFHGFALQMEAAAHALSVDELFDRLDAAEQLRRVDEGVRPTMYKSATIGDWELGLLRRIENVVRFGHVRRIERDRIVLDEGAIPTSPDHLHVHCAADGLPRPPARPIFGADRITLQPVRTGLVPFNAALVGFVEAHRDDDAEKNRLCPPNPYPHVALDWARATLIQMRADRALSKEPDIAEWLERSRLNPMSGLRDRFGDPTVQQALQRFGENVRPARARLAELVGGRTNPG</sequence>
<accession>A0A541BMC6</accession>
<dbReference type="Gene3D" id="3.50.50.60">
    <property type="entry name" value="FAD/NAD(P)-binding domain"/>
    <property type="match status" value="1"/>
</dbReference>
<dbReference type="EMBL" id="VIGH01000003">
    <property type="protein sequence ID" value="TQF73475.1"/>
    <property type="molecule type" value="Genomic_DNA"/>
</dbReference>
<proteinExistence type="predicted"/>